<dbReference type="GO" id="GO:0004535">
    <property type="term" value="F:poly(A)-specific ribonuclease activity"/>
    <property type="evidence" value="ECO:0007669"/>
    <property type="project" value="UniProtKB-EC"/>
</dbReference>
<dbReference type="GO" id="GO:0005737">
    <property type="term" value="C:cytoplasm"/>
    <property type="evidence" value="ECO:0007669"/>
    <property type="project" value="UniProtKB-SubCell"/>
</dbReference>
<evidence type="ECO:0000256" key="9">
    <source>
        <dbReference type="ARBA" id="ARBA00022801"/>
    </source>
</evidence>
<reference evidence="16" key="1">
    <citation type="submission" date="2021-01" db="EMBL/GenBank/DDBJ databases">
        <authorList>
            <person name="Corre E."/>
            <person name="Pelletier E."/>
            <person name="Niang G."/>
            <person name="Scheremetjew M."/>
            <person name="Finn R."/>
            <person name="Kale V."/>
            <person name="Holt S."/>
            <person name="Cochrane G."/>
            <person name="Meng A."/>
            <person name="Brown T."/>
            <person name="Cohen L."/>
        </authorList>
    </citation>
    <scope>NUCLEOTIDE SEQUENCE</scope>
    <source>
        <strain evidence="16">WS</strain>
    </source>
</reference>
<dbReference type="InterPro" id="IPR006941">
    <property type="entry name" value="RNase_CAF1"/>
</dbReference>
<accession>A0A7S1KT50</accession>
<dbReference type="GO" id="GO:0030014">
    <property type="term" value="C:CCR4-NOT complex"/>
    <property type="evidence" value="ECO:0007669"/>
    <property type="project" value="InterPro"/>
</dbReference>
<name>A0A7S1KT50_9EUKA</name>
<evidence type="ECO:0000256" key="5">
    <source>
        <dbReference type="ARBA" id="ARBA00012161"/>
    </source>
</evidence>
<evidence type="ECO:0000256" key="14">
    <source>
        <dbReference type="ARBA" id="ARBA00023242"/>
    </source>
</evidence>
<dbReference type="GO" id="GO:0005634">
    <property type="term" value="C:nucleus"/>
    <property type="evidence" value="ECO:0007669"/>
    <property type="project" value="UniProtKB-SubCell"/>
</dbReference>
<evidence type="ECO:0000256" key="15">
    <source>
        <dbReference type="SAM" id="MobiDB-lite"/>
    </source>
</evidence>
<feature type="region of interest" description="Disordered" evidence="15">
    <location>
        <begin position="1"/>
        <end position="34"/>
    </location>
</feature>
<dbReference type="GO" id="GO:0046872">
    <property type="term" value="F:metal ion binding"/>
    <property type="evidence" value="ECO:0007669"/>
    <property type="project" value="UniProtKB-KW"/>
</dbReference>
<protein>
    <recommendedName>
        <fullName evidence="5">poly(A)-specific ribonuclease</fullName>
        <ecNumber evidence="5">3.1.13.4</ecNumber>
    </recommendedName>
</protein>
<comment type="catalytic activity">
    <reaction evidence="1">
        <text>Exonucleolytic cleavage of poly(A) to 5'-AMP.</text>
        <dbReference type="EC" id="3.1.13.4"/>
    </reaction>
</comment>
<evidence type="ECO:0000313" key="16">
    <source>
        <dbReference type="EMBL" id="CAD9084963.1"/>
    </source>
</evidence>
<feature type="compositionally biased region" description="Low complexity" evidence="15">
    <location>
        <begin position="1"/>
        <end position="18"/>
    </location>
</feature>
<organism evidence="16">
    <name type="scientific">Percolomonas cosmopolitus</name>
    <dbReference type="NCBI Taxonomy" id="63605"/>
    <lineage>
        <taxon>Eukaryota</taxon>
        <taxon>Discoba</taxon>
        <taxon>Heterolobosea</taxon>
        <taxon>Tetramitia</taxon>
        <taxon>Eutetramitia</taxon>
        <taxon>Percolomonadidae</taxon>
        <taxon>Percolomonas</taxon>
    </lineage>
</organism>
<evidence type="ECO:0000256" key="11">
    <source>
        <dbReference type="ARBA" id="ARBA00022884"/>
    </source>
</evidence>
<dbReference type="EC" id="3.1.13.4" evidence="5"/>
<dbReference type="SUPFAM" id="SSF53098">
    <property type="entry name" value="Ribonuclease H-like"/>
    <property type="match status" value="1"/>
</dbReference>
<comment type="similarity">
    <text evidence="4">Belongs to the CAF1 family.</text>
</comment>
<proteinExistence type="inferred from homology"/>
<keyword evidence="9" id="KW-0378">Hydrolase</keyword>
<dbReference type="EMBL" id="HBGD01009997">
    <property type="protein sequence ID" value="CAD9084963.1"/>
    <property type="molecule type" value="Transcribed_RNA"/>
</dbReference>
<dbReference type="InterPro" id="IPR039637">
    <property type="entry name" value="CNOT7/CNOT8/Pop2"/>
</dbReference>
<gene>
    <name evidence="16" type="ORF">PCOS0759_LOCUS8217</name>
</gene>
<dbReference type="FunFam" id="3.30.420.10:FF:000048">
    <property type="entry name" value="CCR4-associated factor 1, putative"/>
    <property type="match status" value="1"/>
</dbReference>
<keyword evidence="6" id="KW-0963">Cytoplasm</keyword>
<dbReference type="Gene3D" id="3.30.420.10">
    <property type="entry name" value="Ribonuclease H-like superfamily/Ribonuclease H"/>
    <property type="match status" value="1"/>
</dbReference>
<evidence type="ECO:0000256" key="1">
    <source>
        <dbReference type="ARBA" id="ARBA00001663"/>
    </source>
</evidence>
<dbReference type="GO" id="GO:0003723">
    <property type="term" value="F:RNA binding"/>
    <property type="evidence" value="ECO:0007669"/>
    <property type="project" value="UniProtKB-KW"/>
</dbReference>
<evidence type="ECO:0000256" key="12">
    <source>
        <dbReference type="ARBA" id="ARBA00023015"/>
    </source>
</evidence>
<keyword evidence="8" id="KW-0479">Metal-binding</keyword>
<sequence>MSQHSNSPSALAAGASSSNHGTSRQQQHAEKASLGKKTKIDYEIIDVWQNNFHNELEKIVQHVEDYPYIAMDTEFPGIVARPVGSFKTTSEKNYQTLRCNVNLLKIIQLGLTFCDKDGNVPENGRCIWQFNFKFDLQYDMFAQDSIQLLTDSGINFKRHATEGIDVQFFAEKIMCSGIVLSDDVKWISFHSAYDFGYLIKLLTSLDLPETESEFFRLLKLYFPHIYDVKYLMKNCETLRGGLNQLGQDLNVSRFGPAHQAGSDSLLTLHTFFAIVEQYFDSNLDEKHIGVLFGLNANGDTNGVMNYNSYTNSSTPLHFYSPSPSLSGTPKR</sequence>
<comment type="subcellular location">
    <subcellularLocation>
        <location evidence="3">Cytoplasm</location>
    </subcellularLocation>
    <subcellularLocation>
        <location evidence="2">Nucleus</location>
    </subcellularLocation>
</comment>
<evidence type="ECO:0000256" key="6">
    <source>
        <dbReference type="ARBA" id="ARBA00022490"/>
    </source>
</evidence>
<keyword evidence="14" id="KW-0539">Nucleus</keyword>
<dbReference type="InterPro" id="IPR036397">
    <property type="entry name" value="RNaseH_sf"/>
</dbReference>
<dbReference type="Pfam" id="PF04857">
    <property type="entry name" value="CAF1"/>
    <property type="match status" value="2"/>
</dbReference>
<keyword evidence="7" id="KW-0540">Nuclease</keyword>
<keyword evidence="13" id="KW-0804">Transcription</keyword>
<evidence type="ECO:0000256" key="2">
    <source>
        <dbReference type="ARBA" id="ARBA00004123"/>
    </source>
</evidence>
<dbReference type="AlphaFoldDB" id="A0A7S1KT50"/>
<evidence type="ECO:0000256" key="4">
    <source>
        <dbReference type="ARBA" id="ARBA00008372"/>
    </source>
</evidence>
<evidence type="ECO:0000256" key="10">
    <source>
        <dbReference type="ARBA" id="ARBA00022839"/>
    </source>
</evidence>
<evidence type="ECO:0000256" key="8">
    <source>
        <dbReference type="ARBA" id="ARBA00022723"/>
    </source>
</evidence>
<evidence type="ECO:0000256" key="7">
    <source>
        <dbReference type="ARBA" id="ARBA00022722"/>
    </source>
</evidence>
<dbReference type="PANTHER" id="PTHR10797">
    <property type="entry name" value="CCR4-NOT TRANSCRIPTION COMPLEX SUBUNIT"/>
    <property type="match status" value="1"/>
</dbReference>
<keyword evidence="10" id="KW-0269">Exonuclease</keyword>
<keyword evidence="12" id="KW-0805">Transcription regulation</keyword>
<evidence type="ECO:0000256" key="13">
    <source>
        <dbReference type="ARBA" id="ARBA00023163"/>
    </source>
</evidence>
<evidence type="ECO:0000256" key="3">
    <source>
        <dbReference type="ARBA" id="ARBA00004496"/>
    </source>
</evidence>
<keyword evidence="11" id="KW-0694">RNA-binding</keyword>
<dbReference type="InterPro" id="IPR012337">
    <property type="entry name" value="RNaseH-like_sf"/>
</dbReference>